<feature type="transmembrane region" description="Helical" evidence="11">
    <location>
        <begin position="132"/>
        <end position="150"/>
    </location>
</feature>
<feature type="transmembrane region" description="Helical" evidence="11">
    <location>
        <begin position="1010"/>
        <end position="1043"/>
    </location>
</feature>
<dbReference type="EMBL" id="MLKD01000006">
    <property type="protein sequence ID" value="OQE25131.1"/>
    <property type="molecule type" value="Genomic_DNA"/>
</dbReference>
<keyword evidence="7" id="KW-0067">ATP-binding</keyword>
<dbReference type="InterPro" id="IPR003593">
    <property type="entry name" value="AAA+_ATPase"/>
</dbReference>
<dbReference type="CDD" id="cd03244">
    <property type="entry name" value="ABCC_MRP_domain2"/>
    <property type="match status" value="1"/>
</dbReference>
<proteinExistence type="inferred from homology"/>
<evidence type="ECO:0000256" key="3">
    <source>
        <dbReference type="ARBA" id="ARBA00022448"/>
    </source>
</evidence>
<feature type="transmembrane region" description="Helical" evidence="11">
    <location>
        <begin position="272"/>
        <end position="292"/>
    </location>
</feature>
<dbReference type="PROSITE" id="PS50893">
    <property type="entry name" value="ABC_TRANSPORTER_2"/>
    <property type="match status" value="2"/>
</dbReference>
<dbReference type="InterPro" id="IPR027417">
    <property type="entry name" value="P-loop_NTPase"/>
</dbReference>
<evidence type="ECO:0000256" key="4">
    <source>
        <dbReference type="ARBA" id="ARBA00022475"/>
    </source>
</evidence>
<keyword evidence="6" id="KW-0547">Nucleotide-binding</keyword>
<feature type="transmembrane region" description="Helical" evidence="11">
    <location>
        <begin position="493"/>
        <end position="517"/>
    </location>
</feature>
<dbReference type="Pfam" id="PF00005">
    <property type="entry name" value="ABC_tran"/>
    <property type="match status" value="2"/>
</dbReference>
<dbReference type="InterPro" id="IPR036640">
    <property type="entry name" value="ABC1_TM_sf"/>
</dbReference>
<evidence type="ECO:0000259" key="13">
    <source>
        <dbReference type="PROSITE" id="PS50929"/>
    </source>
</evidence>
<comment type="similarity">
    <text evidence="2">Belongs to the ABC transporter superfamily. ABCC family. Conjugate transporter (TC 3.A.1.208) subfamily.</text>
</comment>
<dbReference type="STRING" id="303698.A0A1V6TFU8"/>
<feature type="transmembrane region" description="Helical" evidence="11">
    <location>
        <begin position="886"/>
        <end position="907"/>
    </location>
</feature>
<feature type="transmembrane region" description="Helical" evidence="11">
    <location>
        <begin position="38"/>
        <end position="57"/>
    </location>
</feature>
<evidence type="ECO:0008006" key="16">
    <source>
        <dbReference type="Google" id="ProtNLM"/>
    </source>
</evidence>
<name>A0A1V6TFU8_9EURO</name>
<dbReference type="PANTHER" id="PTHR24223:SF399">
    <property type="entry name" value="ABC TRANSPORTER ATNG"/>
    <property type="match status" value="1"/>
</dbReference>
<keyword evidence="5 11" id="KW-0812">Transmembrane</keyword>
<dbReference type="Proteomes" id="UP000191285">
    <property type="component" value="Unassembled WGS sequence"/>
</dbReference>
<feature type="transmembrane region" description="Helical" evidence="11">
    <location>
        <begin position="963"/>
        <end position="983"/>
    </location>
</feature>
<keyword evidence="8 11" id="KW-1133">Transmembrane helix</keyword>
<dbReference type="FunFam" id="1.20.1560.10:FF:000066">
    <property type="entry name" value="ABC multidrug transporter (Eurofung)"/>
    <property type="match status" value="1"/>
</dbReference>
<dbReference type="CDD" id="cd18580">
    <property type="entry name" value="ABC_6TM_ABCC_D2"/>
    <property type="match status" value="1"/>
</dbReference>
<keyword evidence="3" id="KW-0813">Transport</keyword>
<feature type="domain" description="ABC transporter" evidence="12">
    <location>
        <begin position="1206"/>
        <end position="1437"/>
    </location>
</feature>
<reference evidence="15" key="1">
    <citation type="journal article" date="2017" name="Nat. Microbiol.">
        <title>Global analysis of biosynthetic gene clusters reveals vast potential of secondary metabolite production in Penicillium species.</title>
        <authorList>
            <person name="Nielsen J.C."/>
            <person name="Grijseels S."/>
            <person name="Prigent S."/>
            <person name="Ji B."/>
            <person name="Dainat J."/>
            <person name="Nielsen K.F."/>
            <person name="Frisvad J.C."/>
            <person name="Workman M."/>
            <person name="Nielsen J."/>
        </authorList>
    </citation>
    <scope>NUCLEOTIDE SEQUENCE [LARGE SCALE GENOMIC DNA]</scope>
    <source>
        <strain evidence="15">IBT 24891</strain>
    </source>
</reference>
<dbReference type="GO" id="GO:0005886">
    <property type="term" value="C:plasma membrane"/>
    <property type="evidence" value="ECO:0007669"/>
    <property type="project" value="UniProtKB-SubCell"/>
</dbReference>
<comment type="subcellular location">
    <subcellularLocation>
        <location evidence="1">Cell membrane</location>
        <topology evidence="1">Multi-pass membrane protein</topology>
    </subcellularLocation>
</comment>
<dbReference type="InterPro" id="IPR011527">
    <property type="entry name" value="ABC1_TM_dom"/>
</dbReference>
<dbReference type="PANTHER" id="PTHR24223">
    <property type="entry name" value="ATP-BINDING CASSETTE SUB-FAMILY C"/>
    <property type="match status" value="1"/>
</dbReference>
<dbReference type="InterPro" id="IPR044746">
    <property type="entry name" value="ABCC_6TM_D1"/>
</dbReference>
<feature type="transmembrane region" description="Helical" evidence="11">
    <location>
        <begin position="413"/>
        <end position="432"/>
    </location>
</feature>
<dbReference type="FunFam" id="3.40.50.300:FF:000838">
    <property type="entry name" value="ABC multidrug transporter (Eurofung)"/>
    <property type="match status" value="1"/>
</dbReference>
<dbReference type="Gene3D" id="3.40.50.300">
    <property type="entry name" value="P-loop containing nucleotide triphosphate hydrolases"/>
    <property type="match status" value="2"/>
</dbReference>
<keyword evidence="10" id="KW-0325">Glycoprotein</keyword>
<evidence type="ECO:0000256" key="5">
    <source>
        <dbReference type="ARBA" id="ARBA00022692"/>
    </source>
</evidence>
<feature type="domain" description="ABC transmembrane type-1" evidence="13">
    <location>
        <begin position="280"/>
        <end position="557"/>
    </location>
</feature>
<dbReference type="InterPro" id="IPR003439">
    <property type="entry name" value="ABC_transporter-like_ATP-bd"/>
</dbReference>
<dbReference type="GO" id="GO:0140359">
    <property type="term" value="F:ABC-type transporter activity"/>
    <property type="evidence" value="ECO:0007669"/>
    <property type="project" value="InterPro"/>
</dbReference>
<accession>A0A1V6TFU8</accession>
<dbReference type="CDD" id="cd18579">
    <property type="entry name" value="ABC_6TM_ABCC_D1"/>
    <property type="match status" value="1"/>
</dbReference>
<dbReference type="OrthoDB" id="6500128at2759"/>
<dbReference type="SUPFAM" id="SSF90123">
    <property type="entry name" value="ABC transporter transmembrane region"/>
    <property type="match status" value="2"/>
</dbReference>
<dbReference type="PROSITE" id="PS00211">
    <property type="entry name" value="ABC_TRANSPORTER_1"/>
    <property type="match status" value="2"/>
</dbReference>
<feature type="domain" description="ABC transmembrane type-1" evidence="13">
    <location>
        <begin position="887"/>
        <end position="1169"/>
    </location>
</feature>
<dbReference type="SUPFAM" id="SSF52540">
    <property type="entry name" value="P-loop containing nucleoside triphosphate hydrolases"/>
    <property type="match status" value="2"/>
</dbReference>
<feature type="transmembrane region" description="Helical" evidence="11">
    <location>
        <begin position="927"/>
        <end position="951"/>
    </location>
</feature>
<evidence type="ECO:0000256" key="9">
    <source>
        <dbReference type="ARBA" id="ARBA00023136"/>
    </source>
</evidence>
<feature type="transmembrane region" description="Helical" evidence="11">
    <location>
        <begin position="312"/>
        <end position="333"/>
    </location>
</feature>
<evidence type="ECO:0000256" key="8">
    <source>
        <dbReference type="ARBA" id="ARBA00022989"/>
    </source>
</evidence>
<evidence type="ECO:0000259" key="12">
    <source>
        <dbReference type="PROSITE" id="PS50893"/>
    </source>
</evidence>
<organism evidence="14 15">
    <name type="scientific">Penicillium steckii</name>
    <dbReference type="NCBI Taxonomy" id="303698"/>
    <lineage>
        <taxon>Eukaryota</taxon>
        <taxon>Fungi</taxon>
        <taxon>Dikarya</taxon>
        <taxon>Ascomycota</taxon>
        <taxon>Pezizomycotina</taxon>
        <taxon>Eurotiomycetes</taxon>
        <taxon>Eurotiomycetidae</taxon>
        <taxon>Eurotiales</taxon>
        <taxon>Aspergillaceae</taxon>
        <taxon>Penicillium</taxon>
    </lineage>
</organism>
<evidence type="ECO:0000256" key="1">
    <source>
        <dbReference type="ARBA" id="ARBA00004651"/>
    </source>
</evidence>
<dbReference type="Gene3D" id="1.20.1560.10">
    <property type="entry name" value="ABC transporter type 1, transmembrane domain"/>
    <property type="match status" value="2"/>
</dbReference>
<keyword evidence="4" id="KW-1003">Cell membrane</keyword>
<feature type="domain" description="ABC transporter" evidence="12">
    <location>
        <begin position="604"/>
        <end position="832"/>
    </location>
</feature>
<dbReference type="GO" id="GO:0005524">
    <property type="term" value="F:ATP binding"/>
    <property type="evidence" value="ECO:0007669"/>
    <property type="project" value="UniProtKB-KW"/>
</dbReference>
<feature type="transmembrane region" description="Helical" evidence="11">
    <location>
        <begin position="1111"/>
        <end position="1134"/>
    </location>
</feature>
<dbReference type="InterPro" id="IPR017871">
    <property type="entry name" value="ABC_transporter-like_CS"/>
</dbReference>
<comment type="caution">
    <text evidence="14">The sequence shown here is derived from an EMBL/GenBank/DDBJ whole genome shotgun (WGS) entry which is preliminary data.</text>
</comment>
<sequence length="1444" mass="159900">MSDLRPPCSAADEDFFGPIIAPSCHHGFDFTLYFEETILTLLPIAIVWIAASIRIWALRQDVEKVNRSWLYAAKEIALLASIALQLILLVLWCQKSTPTTTATVPTALASIVTFCMFLYLSHLEHIRSLRPSSILCLFFCFTTIFDLARLRTLYFMPYNQPIAFVFGASVVGKVIILVLESTEKRNLLKKAFDGSAIETTSGIINRCLLWWVNGLLWKGSKSTLTVESLPLLADDIRDASDPQDLSARWEKADKYGSNALLWTFISHFKWDYLAGIVPRLANVGFCFAQPFLVERVLDFMNEPDHVNSDNYARGLVAAYGIVYVGLAVSYAFYHHKIDRLIIKMRGSLVSMIFNKTLRLSTSAVSDASAITLMSTDIERIASGLREMHEIYANFIDVAVALWLLARLLKLATIASTFVVIICLAAGIPLAIASGNAQGVWLEAIEERVAVTSKILGVMKSIKMTGLTDVIANNLRHLRSEEIKTSFAFRLYNVLILTCSFASSALAPVFGFGVYTLLSRNDEGATLTNGIAFSALTLFSLLDQPMIGLVDGSEDFMAVVNCFQRIQKHLSEMERVDHRITCEPQASPLIDVDIPDCERSGPSSATLCGLSASWSVDADPILQDLDFEVPTEKVTMIVGPVGCGKSTLLKVLLGEVPECTGSLSTTFQHAAYCSQSPWITFGTVQQNIVGASPFDQRWYDRIIQVCSLRLDLQQLPSGDQTKVGVRGSRLSGGQQMRVALARALYSRQPVLILDDVLTGLDRETEKCILDAVFAPQGLIRELQQTVILATNSAHHLPFSDYILALSENGRIVEKGSYTQLMNSGGYVGLLSSTASSIDTERAPNLVLDDETLQELKLPDDENSDDTSRQTGDWSVYSYYFQHIGWPLLGFFLASCIVFVIGMITPQIWLQWWTSANEKEPNQNIGFWLGGYGALGVLTLFGAFLSTWVLGMIIEPKTARSFHEVLLGTTMSATTSFLTSTDIGATTNRFSQDLELIDEELPETFESTINGVLFFIVEGFLIFVGSSYVTIAVIPFCIMAVYYVAQYYIRTSRQVRILEIEAKGPLFSKFLETLSGLASIRAYGWSEHYRLQDQIALDASQRPFYMLYCIQRWLGLVLDLIVAGIAVSVISIAMGMRGNSSLNMMGISLFNIVNFSGTLQMLVREYTGLETSIGAISRIRSYVKTAKTEDLDSEIEIPPSLWPAQGDIEIVNVSASYDTSSEPVLEDVHIRIHAGEKVALCGRSGSGKSSLVSTILRLLDLNSGSIRIDGIDISRVSRSLVRSRLNTIPQEAFFLHGSIRLNANPEGNADDDTIVEALKEVNLWSHIEFKGGLDEDMSDDLLSHGQQQLFCLARALCKPGKVIIMDEATSSVDSETDKLMQQVICTHFKNRTIIAIAHKLDTVLDFDKIAFMDHGKVVEFDTPKALLSREGSAFKTLYDSFRKETD</sequence>
<evidence type="ECO:0000256" key="10">
    <source>
        <dbReference type="ARBA" id="ARBA00023180"/>
    </source>
</evidence>
<dbReference type="PROSITE" id="PS50929">
    <property type="entry name" value="ABC_TM1F"/>
    <property type="match status" value="2"/>
</dbReference>
<keyword evidence="15" id="KW-1185">Reference proteome</keyword>
<protein>
    <recommendedName>
        <fullName evidence="16">ABC transporter</fullName>
    </recommendedName>
</protein>
<evidence type="ECO:0000256" key="7">
    <source>
        <dbReference type="ARBA" id="ARBA00022840"/>
    </source>
</evidence>
<evidence type="ECO:0000313" key="15">
    <source>
        <dbReference type="Proteomes" id="UP000191285"/>
    </source>
</evidence>
<dbReference type="Pfam" id="PF24357">
    <property type="entry name" value="TMD0_ABC"/>
    <property type="match status" value="1"/>
</dbReference>
<dbReference type="Pfam" id="PF00664">
    <property type="entry name" value="ABC_membrane"/>
    <property type="match status" value="2"/>
</dbReference>
<dbReference type="GO" id="GO:0016887">
    <property type="term" value="F:ATP hydrolysis activity"/>
    <property type="evidence" value="ECO:0007669"/>
    <property type="project" value="InterPro"/>
</dbReference>
<feature type="transmembrane region" description="Helical" evidence="11">
    <location>
        <begin position="104"/>
        <end position="120"/>
    </location>
</feature>
<dbReference type="InterPro" id="IPR056227">
    <property type="entry name" value="TMD0_ABC"/>
</dbReference>
<dbReference type="SMART" id="SM00382">
    <property type="entry name" value="AAA"/>
    <property type="match status" value="2"/>
</dbReference>
<dbReference type="InterPro" id="IPR050173">
    <property type="entry name" value="ABC_transporter_C-like"/>
</dbReference>
<gene>
    <name evidence="14" type="ORF">PENSTE_c006G03055</name>
</gene>
<evidence type="ECO:0000256" key="11">
    <source>
        <dbReference type="SAM" id="Phobius"/>
    </source>
</evidence>
<feature type="transmembrane region" description="Helical" evidence="11">
    <location>
        <begin position="69"/>
        <end position="92"/>
    </location>
</feature>
<evidence type="ECO:0000256" key="6">
    <source>
        <dbReference type="ARBA" id="ARBA00022741"/>
    </source>
</evidence>
<keyword evidence="9 11" id="KW-0472">Membrane</keyword>
<feature type="transmembrane region" description="Helical" evidence="11">
    <location>
        <begin position="162"/>
        <end position="179"/>
    </location>
</feature>
<dbReference type="FunFam" id="1.20.1560.10:FF:000055">
    <property type="entry name" value="ABC multidrug transporter (Eurofung)"/>
    <property type="match status" value="1"/>
</dbReference>
<dbReference type="InterPro" id="IPR044726">
    <property type="entry name" value="ABCC_6TM_D2"/>
</dbReference>
<evidence type="ECO:0000313" key="14">
    <source>
        <dbReference type="EMBL" id="OQE25131.1"/>
    </source>
</evidence>
<evidence type="ECO:0000256" key="2">
    <source>
        <dbReference type="ARBA" id="ARBA00009726"/>
    </source>
</evidence>